<dbReference type="Proteomes" id="UP001055172">
    <property type="component" value="Unassembled WGS sequence"/>
</dbReference>
<proteinExistence type="predicted"/>
<evidence type="ECO:0000313" key="2">
    <source>
        <dbReference type="EMBL" id="GJC89142.1"/>
    </source>
</evidence>
<dbReference type="AlphaFoldDB" id="A0AA37LY87"/>
<keyword evidence="3" id="KW-1185">Reference proteome</keyword>
<name>A0AA37LY87_9PEZI</name>
<evidence type="ECO:0000256" key="1">
    <source>
        <dbReference type="SAM" id="MobiDB-lite"/>
    </source>
</evidence>
<sequence length="140" mass="15222">MVESSVNLAKALFGPQARMSPKRGWAEITRQGRPESTVPVRMDATVSSPLGEPSQPLQGHADQPAGPMTGGTGRLERKESDIIVAAALRLALVVWPGRGRSRVGPPNKWPMRILTWSHSGGNDGKAVPQSPWTIRYWHVV</sequence>
<evidence type="ECO:0000313" key="3">
    <source>
        <dbReference type="Proteomes" id="UP001055172"/>
    </source>
</evidence>
<protein>
    <submittedName>
        <fullName evidence="2">Uncharacterized protein</fullName>
    </submittedName>
</protein>
<reference evidence="2 3" key="1">
    <citation type="submission" date="2021-07" db="EMBL/GenBank/DDBJ databases">
        <title>Genome data of Colletotrichum spaethianum.</title>
        <authorList>
            <person name="Utami Y.D."/>
            <person name="Hiruma K."/>
        </authorList>
    </citation>
    <scope>NUCLEOTIDE SEQUENCE [LARGE SCALE GENOMIC DNA]</scope>
    <source>
        <strain evidence="2 3">MAFF 242679</strain>
    </source>
</reference>
<accession>A0AA37LY87</accession>
<gene>
    <name evidence="2" type="ORF">ColLi_11980</name>
</gene>
<dbReference type="EMBL" id="BPPX01000038">
    <property type="protein sequence ID" value="GJC89142.1"/>
    <property type="molecule type" value="Genomic_DNA"/>
</dbReference>
<comment type="caution">
    <text evidence="2">The sequence shown here is derived from an EMBL/GenBank/DDBJ whole genome shotgun (WGS) entry which is preliminary data.</text>
</comment>
<organism evidence="2 3">
    <name type="scientific">Colletotrichum liriopes</name>
    <dbReference type="NCBI Taxonomy" id="708192"/>
    <lineage>
        <taxon>Eukaryota</taxon>
        <taxon>Fungi</taxon>
        <taxon>Dikarya</taxon>
        <taxon>Ascomycota</taxon>
        <taxon>Pezizomycotina</taxon>
        <taxon>Sordariomycetes</taxon>
        <taxon>Hypocreomycetidae</taxon>
        <taxon>Glomerellales</taxon>
        <taxon>Glomerellaceae</taxon>
        <taxon>Colletotrichum</taxon>
        <taxon>Colletotrichum spaethianum species complex</taxon>
    </lineage>
</organism>
<feature type="region of interest" description="Disordered" evidence="1">
    <location>
        <begin position="45"/>
        <end position="77"/>
    </location>
</feature>